<comment type="function">
    <text evidence="1">Acts as a defensive agent. Recognizes blood group fucosylated oligosaccharides including A, B, H and Lewis B-type antigens. Does not recognize Lewis A antigen and has low affinity for monovalent haptens.</text>
</comment>
<dbReference type="Ensembl" id="ENSSRHT00000026014.1">
    <property type="protein sequence ID" value="ENSSRHP00000025250.1"/>
    <property type="gene ID" value="ENSSRHG00000013251.1"/>
</dbReference>
<dbReference type="SUPFAM" id="SSF49785">
    <property type="entry name" value="Galactose-binding domain-like"/>
    <property type="match status" value="1"/>
</dbReference>
<dbReference type="GO" id="GO:0046872">
    <property type="term" value="F:metal ion binding"/>
    <property type="evidence" value="ECO:0007669"/>
    <property type="project" value="UniProtKB-KW"/>
</dbReference>
<dbReference type="Pfam" id="PF22633">
    <property type="entry name" value="F5_F8_type_C_2"/>
    <property type="match status" value="1"/>
</dbReference>
<evidence type="ECO:0000256" key="1">
    <source>
        <dbReference type="ARBA" id="ARBA00002219"/>
    </source>
</evidence>
<evidence type="ECO:0000256" key="2">
    <source>
        <dbReference type="ARBA" id="ARBA00010147"/>
    </source>
</evidence>
<name>A0A673HE11_9TELE</name>
<evidence type="ECO:0000256" key="7">
    <source>
        <dbReference type="ARBA" id="ARBA00023157"/>
    </source>
</evidence>
<keyword evidence="10" id="KW-1185">Reference proteome</keyword>
<protein>
    <recommendedName>
        <fullName evidence="8">Fucolectin tachylectin-4 pentraxin-1 domain-containing protein</fullName>
    </recommendedName>
</protein>
<evidence type="ECO:0000256" key="6">
    <source>
        <dbReference type="ARBA" id="ARBA00022837"/>
    </source>
</evidence>
<keyword evidence="4" id="KW-0479">Metal-binding</keyword>
<comment type="subunit">
    <text evidence="3">Homotrimer.</text>
</comment>
<dbReference type="SMART" id="SM00607">
    <property type="entry name" value="FTP"/>
    <property type="match status" value="1"/>
</dbReference>
<feature type="domain" description="Fucolectin tachylectin-4 pentraxin-1" evidence="8">
    <location>
        <begin position="8"/>
        <end position="139"/>
    </location>
</feature>
<evidence type="ECO:0000256" key="3">
    <source>
        <dbReference type="ARBA" id="ARBA00011233"/>
    </source>
</evidence>
<dbReference type="InterPro" id="IPR051941">
    <property type="entry name" value="BG_Antigen-Binding_Lectin"/>
</dbReference>
<keyword evidence="6" id="KW-0106">Calcium</keyword>
<dbReference type="Proteomes" id="UP000472270">
    <property type="component" value="Unassembled WGS sequence"/>
</dbReference>
<keyword evidence="5" id="KW-0430">Lectin</keyword>
<dbReference type="GO" id="GO:0001868">
    <property type="term" value="P:regulation of complement activation, lectin pathway"/>
    <property type="evidence" value="ECO:0007669"/>
    <property type="project" value="UniProtKB-ARBA"/>
</dbReference>
<accession>A0A673HE11</accession>
<reference evidence="9" key="2">
    <citation type="submission" date="2025-09" db="UniProtKB">
        <authorList>
            <consortium name="Ensembl"/>
        </authorList>
    </citation>
    <scope>IDENTIFICATION</scope>
</reference>
<keyword evidence="7" id="KW-1015">Disulfide bond</keyword>
<dbReference type="InterPro" id="IPR006585">
    <property type="entry name" value="FTP1"/>
</dbReference>
<dbReference type="AlphaFoldDB" id="A0A673HE11"/>
<dbReference type="GO" id="GO:0010185">
    <property type="term" value="P:regulation of cellular defense response"/>
    <property type="evidence" value="ECO:0007669"/>
    <property type="project" value="UniProtKB-ARBA"/>
</dbReference>
<proteinExistence type="inferred from homology"/>
<dbReference type="GO" id="GO:0042806">
    <property type="term" value="F:fucose binding"/>
    <property type="evidence" value="ECO:0007669"/>
    <property type="project" value="UniProtKB-ARBA"/>
</dbReference>
<evidence type="ECO:0000259" key="8">
    <source>
        <dbReference type="SMART" id="SM00607"/>
    </source>
</evidence>
<comment type="similarity">
    <text evidence="2">Belongs to the fucolectin family.</text>
</comment>
<evidence type="ECO:0000313" key="10">
    <source>
        <dbReference type="Proteomes" id="UP000472270"/>
    </source>
</evidence>
<reference evidence="9" key="1">
    <citation type="submission" date="2025-08" db="UniProtKB">
        <authorList>
            <consortium name="Ensembl"/>
        </authorList>
    </citation>
    <scope>IDENTIFICATION</scope>
</reference>
<evidence type="ECO:0000313" key="9">
    <source>
        <dbReference type="Ensembl" id="ENSSRHP00000025250.1"/>
    </source>
</evidence>
<dbReference type="InterPro" id="IPR008979">
    <property type="entry name" value="Galactose-bd-like_sf"/>
</dbReference>
<dbReference type="PANTHER" id="PTHR45713:SF11">
    <property type="entry name" value="FUCOLECTIN TACHYLECTIN-4 PENTRAXIN-1 DOMAIN-CONTAINING PROTEIN"/>
    <property type="match status" value="1"/>
</dbReference>
<evidence type="ECO:0000256" key="5">
    <source>
        <dbReference type="ARBA" id="ARBA00022734"/>
    </source>
</evidence>
<dbReference type="PANTHER" id="PTHR45713">
    <property type="entry name" value="FTP DOMAIN-CONTAINING PROTEIN"/>
    <property type="match status" value="1"/>
</dbReference>
<sequence length="146" mass="16029">MMPSGHPRLNIAGWGTANQSTSLQNMSSRSSCSSTNFQTNPWRRVDLSSVYPVSRVVITNRIDCCPERINGVEIRIGHSLENNGNNNPICAVISSIPAGVSSTYICNNMEGRYVNLFIPGYSKHLTLCEVQVYGEGVIKQGKSSYK</sequence>
<dbReference type="Gene3D" id="2.60.120.260">
    <property type="entry name" value="Galactose-binding domain-like"/>
    <property type="match status" value="1"/>
</dbReference>
<evidence type="ECO:0000256" key="4">
    <source>
        <dbReference type="ARBA" id="ARBA00022723"/>
    </source>
</evidence>
<organism evidence="9 10">
    <name type="scientific">Sinocyclocheilus rhinocerous</name>
    <dbReference type="NCBI Taxonomy" id="307959"/>
    <lineage>
        <taxon>Eukaryota</taxon>
        <taxon>Metazoa</taxon>
        <taxon>Chordata</taxon>
        <taxon>Craniata</taxon>
        <taxon>Vertebrata</taxon>
        <taxon>Euteleostomi</taxon>
        <taxon>Actinopterygii</taxon>
        <taxon>Neopterygii</taxon>
        <taxon>Teleostei</taxon>
        <taxon>Ostariophysi</taxon>
        <taxon>Cypriniformes</taxon>
        <taxon>Cyprinidae</taxon>
        <taxon>Cyprininae</taxon>
        <taxon>Sinocyclocheilus</taxon>
    </lineage>
</organism>